<name>A0A0D3KN07_EMIH1</name>
<reference evidence="3" key="1">
    <citation type="journal article" date="2013" name="Nature">
        <title>Pan genome of the phytoplankton Emiliania underpins its global distribution.</title>
        <authorList>
            <person name="Read B.A."/>
            <person name="Kegel J."/>
            <person name="Klute M.J."/>
            <person name="Kuo A."/>
            <person name="Lefebvre S.C."/>
            <person name="Maumus F."/>
            <person name="Mayer C."/>
            <person name="Miller J."/>
            <person name="Monier A."/>
            <person name="Salamov A."/>
            <person name="Young J."/>
            <person name="Aguilar M."/>
            <person name="Claverie J.M."/>
            <person name="Frickenhaus S."/>
            <person name="Gonzalez K."/>
            <person name="Herman E.K."/>
            <person name="Lin Y.C."/>
            <person name="Napier J."/>
            <person name="Ogata H."/>
            <person name="Sarno A.F."/>
            <person name="Shmutz J."/>
            <person name="Schroeder D."/>
            <person name="de Vargas C."/>
            <person name="Verret F."/>
            <person name="von Dassow P."/>
            <person name="Valentin K."/>
            <person name="Van de Peer Y."/>
            <person name="Wheeler G."/>
            <person name="Dacks J.B."/>
            <person name="Delwiche C.F."/>
            <person name="Dyhrman S.T."/>
            <person name="Glockner G."/>
            <person name="John U."/>
            <person name="Richards T."/>
            <person name="Worden A.Z."/>
            <person name="Zhang X."/>
            <person name="Grigoriev I.V."/>
            <person name="Allen A.E."/>
            <person name="Bidle K."/>
            <person name="Borodovsky M."/>
            <person name="Bowler C."/>
            <person name="Brownlee C."/>
            <person name="Cock J.M."/>
            <person name="Elias M."/>
            <person name="Gladyshev V.N."/>
            <person name="Groth M."/>
            <person name="Guda C."/>
            <person name="Hadaegh A."/>
            <person name="Iglesias-Rodriguez M.D."/>
            <person name="Jenkins J."/>
            <person name="Jones B.M."/>
            <person name="Lawson T."/>
            <person name="Leese F."/>
            <person name="Lindquist E."/>
            <person name="Lobanov A."/>
            <person name="Lomsadze A."/>
            <person name="Malik S.B."/>
            <person name="Marsh M.E."/>
            <person name="Mackinder L."/>
            <person name="Mock T."/>
            <person name="Mueller-Roeber B."/>
            <person name="Pagarete A."/>
            <person name="Parker M."/>
            <person name="Probert I."/>
            <person name="Quesneville H."/>
            <person name="Raines C."/>
            <person name="Rensing S.A."/>
            <person name="Riano-Pachon D.M."/>
            <person name="Richier S."/>
            <person name="Rokitta S."/>
            <person name="Shiraiwa Y."/>
            <person name="Soanes D.M."/>
            <person name="van der Giezen M."/>
            <person name="Wahlund T.M."/>
            <person name="Williams B."/>
            <person name="Wilson W."/>
            <person name="Wolfe G."/>
            <person name="Wurch L.L."/>
        </authorList>
    </citation>
    <scope>NUCLEOTIDE SEQUENCE</scope>
</reference>
<dbReference type="GO" id="GO:0005782">
    <property type="term" value="C:peroxisomal matrix"/>
    <property type="evidence" value="ECO:0007669"/>
    <property type="project" value="TreeGrafter"/>
</dbReference>
<reference evidence="2" key="2">
    <citation type="submission" date="2024-10" db="UniProtKB">
        <authorList>
            <consortium name="EnsemblProtists"/>
        </authorList>
    </citation>
    <scope>IDENTIFICATION</scope>
</reference>
<dbReference type="KEGG" id="ehx:EMIHUDRAFT_446273"/>
<dbReference type="RefSeq" id="XP_005762134.1">
    <property type="nucleotide sequence ID" value="XM_005762077.1"/>
</dbReference>
<dbReference type="HOGENOM" id="CLU_1698799_0_0_1"/>
<dbReference type="EnsemblProtists" id="EOD37142">
    <property type="protein sequence ID" value="EOD37142"/>
    <property type="gene ID" value="EMIHUDRAFT_440451"/>
</dbReference>
<dbReference type="GO" id="GO:0009062">
    <property type="term" value="P:fatty acid catabolic process"/>
    <property type="evidence" value="ECO:0007669"/>
    <property type="project" value="TreeGrafter"/>
</dbReference>
<dbReference type="EnsemblProtists" id="EOD05373">
    <property type="protein sequence ID" value="EOD05373"/>
    <property type="gene ID" value="EMIHUDRAFT_433167"/>
</dbReference>
<dbReference type="Gene3D" id="3.10.129.10">
    <property type="entry name" value="Hotdog Thioesterase"/>
    <property type="match status" value="1"/>
</dbReference>
<dbReference type="KEGG" id="ehx:EMIHUDRAFT_440451"/>
<dbReference type="GO" id="GO:0006637">
    <property type="term" value="P:acyl-CoA metabolic process"/>
    <property type="evidence" value="ECO:0007669"/>
    <property type="project" value="InterPro"/>
</dbReference>
<dbReference type="KEGG" id="ehx:EMIHUDRAFT_433167"/>
<dbReference type="AlphaFoldDB" id="A0A0D3KN07"/>
<dbReference type="InterPro" id="IPR003703">
    <property type="entry name" value="Acyl_CoA_thio"/>
</dbReference>
<dbReference type="SUPFAM" id="SSF54637">
    <property type="entry name" value="Thioesterase/thiol ester dehydrase-isomerase"/>
    <property type="match status" value="1"/>
</dbReference>
<dbReference type="GeneID" id="17251589"/>
<dbReference type="PANTHER" id="PTHR11066:SF34">
    <property type="entry name" value="ACYL-COENZYME A THIOESTERASE 8"/>
    <property type="match status" value="1"/>
</dbReference>
<dbReference type="InterPro" id="IPR025652">
    <property type="entry name" value="TesB_C"/>
</dbReference>
<accession>A0A0D3KN07</accession>
<dbReference type="EnsemblProtists" id="EOD09705">
    <property type="protein sequence ID" value="EOD09705"/>
    <property type="gene ID" value="EMIHUDRAFT_446273"/>
</dbReference>
<dbReference type="STRING" id="2903.R1D542"/>
<evidence type="ECO:0000313" key="3">
    <source>
        <dbReference type="Proteomes" id="UP000013827"/>
    </source>
</evidence>
<keyword evidence="3" id="KW-1185">Reference proteome</keyword>
<dbReference type="GO" id="GO:0047617">
    <property type="term" value="F:fatty acyl-CoA hydrolase activity"/>
    <property type="evidence" value="ECO:0007669"/>
    <property type="project" value="InterPro"/>
</dbReference>
<feature type="domain" description="Acyl-CoA thioesterase 2 C-terminal" evidence="1">
    <location>
        <begin position="5"/>
        <end position="110"/>
    </location>
</feature>
<dbReference type="PANTHER" id="PTHR11066">
    <property type="entry name" value="ACYL-COA THIOESTERASE"/>
    <property type="match status" value="1"/>
</dbReference>
<dbReference type="GeneID" id="17282412"/>
<proteinExistence type="predicted"/>
<dbReference type="GeneID" id="17255858"/>
<dbReference type="RefSeq" id="XP_005757802.1">
    <property type="nucleotide sequence ID" value="XM_005757745.1"/>
</dbReference>
<dbReference type="Pfam" id="PF02551">
    <property type="entry name" value="Acyl_CoA_thio"/>
    <property type="match status" value="1"/>
</dbReference>
<evidence type="ECO:0000313" key="2">
    <source>
        <dbReference type="EnsemblProtists" id="EOD37142"/>
    </source>
</evidence>
<dbReference type="CDD" id="cd03444">
    <property type="entry name" value="Thioesterase_II_repeat1"/>
    <property type="match status" value="1"/>
</dbReference>
<dbReference type="InterPro" id="IPR029069">
    <property type="entry name" value="HotDog_dom_sf"/>
</dbReference>
<dbReference type="PaxDb" id="2903-EOD05373"/>
<sequence>MPSRQLLWVRIREPITKAPGLDAACAAYISDQPLLLTALRPHRISFPSPKLGALATLDHSMWFHGPFDADDWLLYDMHAPFAGSGRALCFGHLYRPDTGQLVASCAQQGVLRLAKPTLKNKAALFAMRGAGLLDRLRAAALGWTSGGERGAGGHG</sequence>
<organism evidence="2 3">
    <name type="scientific">Emiliania huxleyi (strain CCMP1516)</name>
    <dbReference type="NCBI Taxonomy" id="280463"/>
    <lineage>
        <taxon>Eukaryota</taxon>
        <taxon>Haptista</taxon>
        <taxon>Haptophyta</taxon>
        <taxon>Prymnesiophyceae</taxon>
        <taxon>Isochrysidales</taxon>
        <taxon>Noelaerhabdaceae</taxon>
        <taxon>Emiliania</taxon>
    </lineage>
</organism>
<dbReference type="eggNOG" id="KOG3016">
    <property type="taxonomic scope" value="Eukaryota"/>
</dbReference>
<dbReference type="RefSeq" id="XP_005789571.1">
    <property type="nucleotide sequence ID" value="XM_005789514.1"/>
</dbReference>
<protein>
    <recommendedName>
        <fullName evidence="1">Acyl-CoA thioesterase 2 C-terminal domain-containing protein</fullName>
    </recommendedName>
</protein>
<dbReference type="Proteomes" id="UP000013827">
    <property type="component" value="Unassembled WGS sequence"/>
</dbReference>
<evidence type="ECO:0000259" key="1">
    <source>
        <dbReference type="Pfam" id="PF02551"/>
    </source>
</evidence>